<feature type="transmembrane region" description="Helical" evidence="1">
    <location>
        <begin position="37"/>
        <end position="56"/>
    </location>
</feature>
<dbReference type="EMBL" id="VNJJ01000003">
    <property type="protein sequence ID" value="TVY02327.1"/>
    <property type="molecule type" value="Genomic_DNA"/>
</dbReference>
<dbReference type="Gene3D" id="3.30.450.20">
    <property type="entry name" value="PAS domain"/>
    <property type="match status" value="1"/>
</dbReference>
<feature type="transmembrane region" description="Helical" evidence="1">
    <location>
        <begin position="145"/>
        <end position="166"/>
    </location>
</feature>
<keyword evidence="4" id="KW-1185">Reference proteome</keyword>
<dbReference type="SUPFAM" id="SSF55785">
    <property type="entry name" value="PYP-like sensor domain (PAS domain)"/>
    <property type="match status" value="1"/>
</dbReference>
<dbReference type="CDD" id="cd01949">
    <property type="entry name" value="GGDEF"/>
    <property type="match status" value="1"/>
</dbReference>
<dbReference type="NCBIfam" id="TIGR00229">
    <property type="entry name" value="sensory_box"/>
    <property type="match status" value="1"/>
</dbReference>
<dbReference type="NCBIfam" id="TIGR00254">
    <property type="entry name" value="GGDEF"/>
    <property type="match status" value="1"/>
</dbReference>
<name>A0A559JR36_9BACL</name>
<dbReference type="Pfam" id="PF13188">
    <property type="entry name" value="PAS_8"/>
    <property type="match status" value="1"/>
</dbReference>
<dbReference type="InterPro" id="IPR043128">
    <property type="entry name" value="Rev_trsase/Diguanyl_cyclase"/>
</dbReference>
<keyword evidence="1" id="KW-0812">Transmembrane</keyword>
<dbReference type="PANTHER" id="PTHR46663">
    <property type="entry name" value="DIGUANYLATE CYCLASE DGCT-RELATED"/>
    <property type="match status" value="1"/>
</dbReference>
<keyword evidence="1" id="KW-1133">Transmembrane helix</keyword>
<dbReference type="PANTHER" id="PTHR46663:SF2">
    <property type="entry name" value="GGDEF DOMAIN-CONTAINING PROTEIN"/>
    <property type="match status" value="1"/>
</dbReference>
<evidence type="ECO:0000313" key="3">
    <source>
        <dbReference type="EMBL" id="TVY02327.1"/>
    </source>
</evidence>
<dbReference type="InterPro" id="IPR029787">
    <property type="entry name" value="Nucleotide_cyclase"/>
</dbReference>
<dbReference type="InterPro" id="IPR000160">
    <property type="entry name" value="GGDEF_dom"/>
</dbReference>
<reference evidence="3 4" key="1">
    <citation type="submission" date="2019-07" db="EMBL/GenBank/DDBJ databases">
        <authorList>
            <person name="Kim J."/>
        </authorList>
    </citation>
    <scope>NUCLEOTIDE SEQUENCE [LARGE SCALE GENOMIC DNA]</scope>
    <source>
        <strain evidence="3 4">G13</strain>
    </source>
</reference>
<feature type="domain" description="GGDEF" evidence="2">
    <location>
        <begin position="379"/>
        <end position="513"/>
    </location>
</feature>
<evidence type="ECO:0000259" key="2">
    <source>
        <dbReference type="PROSITE" id="PS50887"/>
    </source>
</evidence>
<feature type="transmembrane region" description="Helical" evidence="1">
    <location>
        <begin position="205"/>
        <end position="221"/>
    </location>
</feature>
<dbReference type="AlphaFoldDB" id="A0A559JR36"/>
<dbReference type="RefSeq" id="WP_144700031.1">
    <property type="nucleotide sequence ID" value="NZ_VNJJ01000003.1"/>
</dbReference>
<dbReference type="Pfam" id="PF00990">
    <property type="entry name" value="GGDEF"/>
    <property type="match status" value="1"/>
</dbReference>
<dbReference type="PROSITE" id="PS50887">
    <property type="entry name" value="GGDEF"/>
    <property type="match status" value="1"/>
</dbReference>
<feature type="transmembrane region" description="Helical" evidence="1">
    <location>
        <begin position="68"/>
        <end position="89"/>
    </location>
</feature>
<evidence type="ECO:0000256" key="1">
    <source>
        <dbReference type="SAM" id="Phobius"/>
    </source>
</evidence>
<feature type="transmembrane region" description="Helical" evidence="1">
    <location>
        <begin position="6"/>
        <end position="25"/>
    </location>
</feature>
<keyword evidence="1" id="KW-0472">Membrane</keyword>
<dbReference type="SMART" id="SM00267">
    <property type="entry name" value="GGDEF"/>
    <property type="match status" value="1"/>
</dbReference>
<feature type="transmembrane region" description="Helical" evidence="1">
    <location>
        <begin position="178"/>
        <end position="199"/>
    </location>
</feature>
<dbReference type="SUPFAM" id="SSF55073">
    <property type="entry name" value="Nucleotide cyclase"/>
    <property type="match status" value="1"/>
</dbReference>
<dbReference type="Proteomes" id="UP000316330">
    <property type="component" value="Unassembled WGS sequence"/>
</dbReference>
<dbReference type="InterPro" id="IPR035965">
    <property type="entry name" value="PAS-like_dom_sf"/>
</dbReference>
<gene>
    <name evidence="3" type="ORF">FPZ45_07800</name>
</gene>
<evidence type="ECO:0000313" key="4">
    <source>
        <dbReference type="Proteomes" id="UP000316330"/>
    </source>
</evidence>
<dbReference type="InterPro" id="IPR000014">
    <property type="entry name" value="PAS"/>
</dbReference>
<accession>A0A559JR36</accession>
<comment type="caution">
    <text evidence="3">The sequence shown here is derived from an EMBL/GenBank/DDBJ whole genome shotgun (WGS) entry which is preliminary data.</text>
</comment>
<sequence length="517" mass="59444">MSPSQVIVPIFTHFFPILFFVYMTIDVLARNSIKVEHRLVGATSFCFMLLFAEEYVRQQLPISYSPLVAGLWFSVVGIAIPGVGFHLFIKLTHLEHKFPRYVYPYLFYAPLVVVLMIIFIDHQLVSATDFYQSGIWKLPIYNKPYYVAMTASVICNLLYLIPLFTARANTVSRELRGIYNQLIVGVGISACWFIVFGLFDFGDSLPPYPYLYGGIVWCFFLRRTMKKHDFLNFLDKRYEKLFNLNPAAIVLFDLHGKIKDSNPSAKQLFAMSRLDGANIFMILNEDFREWIRSRQEIKNVEMTIQIGNKRLDVLIDGDYVLVEYQPHMILILRDVTMQMENQREIAFLAYHDPLTRLPNRRYFYENLEAIIDDARSHHHKLALVLIDLDYFKDINDKYGHQVGDEVLLYVADVLRETTSNHGMAARLGGDEFVISIHRASSIQFVESIIHTLQLKLAVFKPIDAQEPIPLGMSIGVSFFPDNGLDGSALINSADKAMYSVKREGRNAYHLLSGAKEL</sequence>
<dbReference type="FunFam" id="3.30.70.270:FF:000001">
    <property type="entry name" value="Diguanylate cyclase domain protein"/>
    <property type="match status" value="1"/>
</dbReference>
<dbReference type="OrthoDB" id="9759607at2"/>
<protein>
    <submittedName>
        <fullName evidence="3">Diguanylate cyclase</fullName>
    </submittedName>
</protein>
<organism evidence="3 4">
    <name type="scientific">Cohnella terricola</name>
    <dbReference type="NCBI Taxonomy" id="1289167"/>
    <lineage>
        <taxon>Bacteria</taxon>
        <taxon>Bacillati</taxon>
        <taxon>Bacillota</taxon>
        <taxon>Bacilli</taxon>
        <taxon>Bacillales</taxon>
        <taxon>Paenibacillaceae</taxon>
        <taxon>Cohnella</taxon>
    </lineage>
</organism>
<proteinExistence type="predicted"/>
<dbReference type="Gene3D" id="3.30.70.270">
    <property type="match status" value="1"/>
</dbReference>
<feature type="transmembrane region" description="Helical" evidence="1">
    <location>
        <begin position="101"/>
        <end position="125"/>
    </location>
</feature>
<dbReference type="InterPro" id="IPR052163">
    <property type="entry name" value="DGC-Regulatory_Protein"/>
</dbReference>